<dbReference type="PANTHER" id="PTHR12730:SF0">
    <property type="entry name" value="PROTEIN SDA1 HOMOLOG"/>
    <property type="match status" value="1"/>
</dbReference>
<evidence type="ECO:0000256" key="1">
    <source>
        <dbReference type="ARBA" id="ARBA00005783"/>
    </source>
</evidence>
<evidence type="ECO:0000313" key="12">
    <source>
        <dbReference type="EnsemblFungi" id="PTTG_08335-t43_1-p1"/>
    </source>
</evidence>
<comment type="similarity">
    <text evidence="1 6">Belongs to the SDA1 family.</text>
</comment>
<protein>
    <recommendedName>
        <fullName evidence="6">Protein SDA1</fullName>
    </recommendedName>
</protein>
<feature type="domain" description="SDA1 middle" evidence="8">
    <location>
        <begin position="624"/>
        <end position="799"/>
    </location>
</feature>
<feature type="region of interest" description="Disordered" evidence="7">
    <location>
        <begin position="795"/>
        <end position="876"/>
    </location>
</feature>
<feature type="region of interest" description="Disordered" evidence="7">
    <location>
        <begin position="588"/>
        <end position="698"/>
    </location>
</feature>
<reference evidence="11" key="2">
    <citation type="submission" date="2016-05" db="EMBL/GenBank/DDBJ databases">
        <title>Comparative analysis highlights variable genome content of wheat rusts and divergence of the mating loci.</title>
        <authorList>
            <person name="Cuomo C.A."/>
            <person name="Bakkeren G."/>
            <person name="Szabo L."/>
            <person name="Khalil H."/>
            <person name="Joly D."/>
            <person name="Goldberg J."/>
            <person name="Young S."/>
            <person name="Zeng Q."/>
            <person name="Fellers J."/>
        </authorList>
    </citation>
    <scope>NUCLEOTIDE SEQUENCE [LARGE SCALE GENOMIC DNA]</scope>
    <source>
        <strain evidence="11">1-1 BBBD Race 1</strain>
    </source>
</reference>
<name>A0A180GN39_PUCT1</name>
<dbReference type="GO" id="GO:0042273">
    <property type="term" value="P:ribosomal large subunit biogenesis"/>
    <property type="evidence" value="ECO:0007669"/>
    <property type="project" value="UniProtKB-UniRule"/>
</dbReference>
<evidence type="ECO:0000259" key="10">
    <source>
        <dbReference type="Pfam" id="PF21638"/>
    </source>
</evidence>
<dbReference type="Pfam" id="PF05285">
    <property type="entry name" value="SDA1_dom"/>
    <property type="match status" value="1"/>
</dbReference>
<comment type="subcellular location">
    <subcellularLocation>
        <location evidence="6">Nucleus</location>
        <location evidence="6">Nucleolus</location>
    </subcellularLocation>
</comment>
<evidence type="ECO:0000259" key="9">
    <source>
        <dbReference type="Pfam" id="PF08158"/>
    </source>
</evidence>
<feature type="region of interest" description="Disordered" evidence="7">
    <location>
        <begin position="536"/>
        <end position="557"/>
    </location>
</feature>
<proteinExistence type="inferred from homology"/>
<evidence type="ECO:0000256" key="6">
    <source>
        <dbReference type="RuleBase" id="RU365057"/>
    </source>
</evidence>
<feature type="compositionally biased region" description="Acidic residues" evidence="7">
    <location>
        <begin position="597"/>
        <end position="606"/>
    </location>
</feature>
<evidence type="ECO:0000256" key="7">
    <source>
        <dbReference type="SAM" id="MobiDB-lite"/>
    </source>
</evidence>
<keyword evidence="3 6" id="KW-0690">Ribosome biogenesis</keyword>
<dbReference type="Pfam" id="PF08158">
    <property type="entry name" value="SDA1_HEAT"/>
    <property type="match status" value="2"/>
</dbReference>
<reference evidence="11" key="1">
    <citation type="submission" date="2009-11" db="EMBL/GenBank/DDBJ databases">
        <authorList>
            <consortium name="The Broad Institute Genome Sequencing Platform"/>
            <person name="Ward D."/>
            <person name="Feldgarden M."/>
            <person name="Earl A."/>
            <person name="Young S.K."/>
            <person name="Zeng Q."/>
            <person name="Koehrsen M."/>
            <person name="Alvarado L."/>
            <person name="Berlin A."/>
            <person name="Bochicchio J."/>
            <person name="Borenstein D."/>
            <person name="Chapman S.B."/>
            <person name="Chen Z."/>
            <person name="Engels R."/>
            <person name="Freedman E."/>
            <person name="Gellesch M."/>
            <person name="Goldberg J."/>
            <person name="Griggs A."/>
            <person name="Gujja S."/>
            <person name="Heilman E."/>
            <person name="Heiman D."/>
            <person name="Hepburn T."/>
            <person name="Howarth C."/>
            <person name="Jen D."/>
            <person name="Larson L."/>
            <person name="Lewis B."/>
            <person name="Mehta T."/>
            <person name="Park D."/>
            <person name="Pearson M."/>
            <person name="Roberts A."/>
            <person name="Saif S."/>
            <person name="Shea T."/>
            <person name="Shenoy N."/>
            <person name="Sisk P."/>
            <person name="Stolte C."/>
            <person name="Sykes S."/>
            <person name="Thomson T."/>
            <person name="Walk T."/>
            <person name="White J."/>
            <person name="Yandava C."/>
            <person name="Izard J."/>
            <person name="Baranova O.V."/>
            <person name="Blanton J.M."/>
            <person name="Tanner A.C."/>
            <person name="Dewhirst F.E."/>
            <person name="Haas B."/>
            <person name="Nusbaum C."/>
            <person name="Birren B."/>
        </authorList>
    </citation>
    <scope>NUCLEOTIDE SEQUENCE [LARGE SCALE GENOMIC DNA]</scope>
    <source>
        <strain evidence="11">1-1 BBBD Race 1</strain>
    </source>
</reference>
<feature type="domain" description="SDA1 C-terminal" evidence="10">
    <location>
        <begin position="823"/>
        <end position="870"/>
    </location>
</feature>
<sequence length="876" mass="95843">MDPSSRRPDRGLRLIANLPALQNLIKRDPDSYAAEFATQWDHYQSLRSVIQLGLSVAGGGDLIGAGSTTQTGASVNNKGRRETEDKFKDVIGFLAQTAPCFAAKQNPIRPVKSLPSELSSLLLERHDRLQPETRKALVQALVGIRRKDPTNCMLTNLELLHVLFALLPLTTSPTLRASILKTILTDIKMANKKAKNQKLNRSIQGLLFSMVESGINLPSGTGGSALEGTGIKKIKVKGQHSEAKTSGREAMWAVKLASELWRKGIWNDSKTIRILADACFHCNTKVQSAAIHFFLADPESSGACADDQDSDNDQHEEINVRQVKHVQTINKKRKSTEKKTEKKIKAAAKLQRAKEAGASRVDSNFSALHLIQDPQHLAEELYEALMRNDKVYTLEHKVLILRLFSRISSAHKLQVLPFYSYVLKYIVHHQLEVTSILASLAESVHELTPPDVLTPCLRKLANEFVHPGVASTVIAAGLNSIAQICRRQPLAMEPDLLADLVEYRKSKDKGVIAASRGLLGLFREVNPTILKSRDLGKKAAMEKQKARSGAPPSELVPGLSKQVARYGEIRGEISSIAGLDLLEQAISTDNRDRQDGADEDGDDLEGWEVASSDGDDSDSDGGGWIDVSSDGGSDLDVSDSSDEDSDDEAESSRNKKKRKTSRSTRKRKTETAGSDDGAESDEEGDTVSQAGSNAPKPLSESLAATKILTPADFARLNELKINAIEDAAKASGSKNENSVHQKLLKELRKRAYHDPQGLTTFDADLAGGGQHHVTEGDIIGKQKKAKQDYEERMASIQAGREGREKFGSNKVRGRKGLKNGATGSSTNEAKSRQKSFAMTQNSNKVRSKKGASLRDRQKVLRAHIDRKKRGGRRGNK</sequence>
<feature type="compositionally biased region" description="Basic and acidic residues" evidence="7">
    <location>
        <begin position="536"/>
        <end position="545"/>
    </location>
</feature>
<feature type="domain" description="SDA1 N-terminal" evidence="9">
    <location>
        <begin position="93"/>
        <end position="212"/>
    </location>
</feature>
<dbReference type="InterPro" id="IPR007949">
    <property type="entry name" value="SDA1_MD"/>
</dbReference>
<evidence type="ECO:0000256" key="4">
    <source>
        <dbReference type="ARBA" id="ARBA00022927"/>
    </source>
</evidence>
<dbReference type="InterPro" id="IPR016024">
    <property type="entry name" value="ARM-type_fold"/>
</dbReference>
<comment type="function">
    <text evidence="6">Required for 60S pre-ribosomal subunits export to the cytoplasm.</text>
</comment>
<keyword evidence="2 6" id="KW-0813">Transport</keyword>
<feature type="compositionally biased region" description="Acidic residues" evidence="7">
    <location>
        <begin position="636"/>
        <end position="649"/>
    </location>
</feature>
<dbReference type="EMBL" id="ADAS02000044">
    <property type="protein sequence ID" value="OAV93991.1"/>
    <property type="molecule type" value="Genomic_DNA"/>
</dbReference>
<dbReference type="Pfam" id="PF21638">
    <property type="entry name" value="SDA1_C"/>
    <property type="match status" value="1"/>
</dbReference>
<dbReference type="GO" id="GO:0005730">
    <property type="term" value="C:nucleolus"/>
    <property type="evidence" value="ECO:0007669"/>
    <property type="project" value="UniProtKB-SubCell"/>
</dbReference>
<dbReference type="InterPro" id="IPR027312">
    <property type="entry name" value="Sda1"/>
</dbReference>
<reference evidence="12" key="4">
    <citation type="submission" date="2025-05" db="UniProtKB">
        <authorList>
            <consortium name="EnsemblFungi"/>
        </authorList>
    </citation>
    <scope>IDENTIFICATION</scope>
    <source>
        <strain evidence="12">isolate 1-1 / race 1 (BBBD)</strain>
    </source>
</reference>
<accession>A0A180GN39</accession>
<dbReference type="AlphaFoldDB" id="A0A180GN39"/>
<gene>
    <name evidence="11" type="ORF">PTTG_08335</name>
</gene>
<dbReference type="EnsemblFungi" id="PTTG_08335-t43_1">
    <property type="protein sequence ID" value="PTTG_08335-t43_1-p1"/>
    <property type="gene ID" value="PTTG_08335"/>
</dbReference>
<reference evidence="12 13" key="3">
    <citation type="journal article" date="2017" name="G3 (Bethesda)">
        <title>Comparative analysis highlights variable genome content of wheat rusts and divergence of the mating loci.</title>
        <authorList>
            <person name="Cuomo C.A."/>
            <person name="Bakkeren G."/>
            <person name="Khalil H.B."/>
            <person name="Panwar V."/>
            <person name="Joly D."/>
            <person name="Linning R."/>
            <person name="Sakthikumar S."/>
            <person name="Song X."/>
            <person name="Adiconis X."/>
            <person name="Fan L."/>
            <person name="Goldberg J.M."/>
            <person name="Levin J.Z."/>
            <person name="Young S."/>
            <person name="Zeng Q."/>
            <person name="Anikster Y."/>
            <person name="Bruce M."/>
            <person name="Wang M."/>
            <person name="Yin C."/>
            <person name="McCallum B."/>
            <person name="Szabo L.J."/>
            <person name="Hulbert S."/>
            <person name="Chen X."/>
            <person name="Fellers J.P."/>
        </authorList>
    </citation>
    <scope>NUCLEOTIDE SEQUENCE</scope>
    <source>
        <strain evidence="13">Isolate 1-1 / race 1 (BBBD)</strain>
        <strain evidence="12">isolate 1-1 / race 1 (BBBD)</strain>
    </source>
</reference>
<feature type="compositionally biased region" description="Basic residues" evidence="7">
    <location>
        <begin position="859"/>
        <end position="876"/>
    </location>
</feature>
<dbReference type="SUPFAM" id="SSF48371">
    <property type="entry name" value="ARM repeat"/>
    <property type="match status" value="1"/>
</dbReference>
<feature type="compositionally biased region" description="Acidic residues" evidence="7">
    <location>
        <begin position="676"/>
        <end position="685"/>
    </location>
</feature>
<dbReference type="Proteomes" id="UP000005240">
    <property type="component" value="Unassembled WGS sequence"/>
</dbReference>
<dbReference type="OrthoDB" id="2196187at2759"/>
<feature type="domain" description="SDA1 N-terminal" evidence="9">
    <location>
        <begin position="246"/>
        <end position="507"/>
    </location>
</feature>
<evidence type="ECO:0000256" key="3">
    <source>
        <dbReference type="ARBA" id="ARBA00022517"/>
    </source>
</evidence>
<keyword evidence="4 6" id="KW-0653">Protein transport</keyword>
<evidence type="ECO:0000259" key="8">
    <source>
        <dbReference type="Pfam" id="PF05285"/>
    </source>
</evidence>
<evidence type="ECO:0000313" key="11">
    <source>
        <dbReference type="EMBL" id="OAV93991.1"/>
    </source>
</evidence>
<dbReference type="InterPro" id="IPR012977">
    <property type="entry name" value="SDA1_N"/>
</dbReference>
<keyword evidence="5 6" id="KW-0539">Nucleus</keyword>
<evidence type="ECO:0000256" key="5">
    <source>
        <dbReference type="ARBA" id="ARBA00023242"/>
    </source>
</evidence>
<organism evidence="11">
    <name type="scientific">Puccinia triticina (isolate 1-1 / race 1 (BBBD))</name>
    <name type="common">Brown leaf rust fungus</name>
    <dbReference type="NCBI Taxonomy" id="630390"/>
    <lineage>
        <taxon>Eukaryota</taxon>
        <taxon>Fungi</taxon>
        <taxon>Dikarya</taxon>
        <taxon>Basidiomycota</taxon>
        <taxon>Pucciniomycotina</taxon>
        <taxon>Pucciniomycetes</taxon>
        <taxon>Pucciniales</taxon>
        <taxon>Pucciniaceae</taxon>
        <taxon>Puccinia</taxon>
    </lineage>
</organism>
<dbReference type="PANTHER" id="PTHR12730">
    <property type="entry name" value="HSDA/SDA1-RELATED"/>
    <property type="match status" value="1"/>
</dbReference>
<feature type="compositionally biased region" description="Basic residues" evidence="7">
    <location>
        <begin position="654"/>
        <end position="668"/>
    </location>
</feature>
<dbReference type="InterPro" id="IPR048292">
    <property type="entry name" value="SDA1_C"/>
</dbReference>
<feature type="compositionally biased region" description="Polar residues" evidence="7">
    <location>
        <begin position="821"/>
        <end position="844"/>
    </location>
</feature>
<evidence type="ECO:0000313" key="13">
    <source>
        <dbReference type="Proteomes" id="UP000005240"/>
    </source>
</evidence>
<dbReference type="GO" id="GO:0000055">
    <property type="term" value="P:ribosomal large subunit export from nucleus"/>
    <property type="evidence" value="ECO:0007669"/>
    <property type="project" value="UniProtKB-UniRule"/>
</dbReference>
<dbReference type="GO" id="GO:0015031">
    <property type="term" value="P:protein transport"/>
    <property type="evidence" value="ECO:0007669"/>
    <property type="project" value="UniProtKB-KW"/>
</dbReference>
<feature type="compositionally biased region" description="Low complexity" evidence="7">
    <location>
        <begin position="625"/>
        <end position="635"/>
    </location>
</feature>
<keyword evidence="13" id="KW-1185">Reference proteome</keyword>
<dbReference type="VEuPathDB" id="FungiDB:PTTG_08335"/>
<evidence type="ECO:0000256" key="2">
    <source>
        <dbReference type="ARBA" id="ARBA00022448"/>
    </source>
</evidence>